<dbReference type="PROSITE" id="PS51257">
    <property type="entry name" value="PROKAR_LIPOPROTEIN"/>
    <property type="match status" value="1"/>
</dbReference>
<sequence>MSRRRPALAALCGACLIVLSACASTPADSAAEVNTESSSTASTQNVAPSDMTIIDVRTPEEYAEGHLEGAVNIDIQAEDFKEQIAALDPAGNYAVYCRSGNRSGQAVSFMESAGFTSVQNLGSRDEASEILSTPIVK</sequence>
<feature type="signal peptide" evidence="1">
    <location>
        <begin position="1"/>
        <end position="23"/>
    </location>
</feature>
<name>A0A3P1SIF5_9ACTO</name>
<dbReference type="CDD" id="cd00158">
    <property type="entry name" value="RHOD"/>
    <property type="match status" value="1"/>
</dbReference>
<dbReference type="Gene3D" id="3.40.250.10">
    <property type="entry name" value="Rhodanese-like domain"/>
    <property type="match status" value="1"/>
</dbReference>
<dbReference type="InterPro" id="IPR001763">
    <property type="entry name" value="Rhodanese-like_dom"/>
</dbReference>
<evidence type="ECO:0000313" key="3">
    <source>
        <dbReference type="EMBL" id="RRC96545.1"/>
    </source>
</evidence>
<organism evidence="3 4">
    <name type="scientific">Schaalia canis</name>
    <dbReference type="NCBI Taxonomy" id="100469"/>
    <lineage>
        <taxon>Bacteria</taxon>
        <taxon>Bacillati</taxon>
        <taxon>Actinomycetota</taxon>
        <taxon>Actinomycetes</taxon>
        <taxon>Actinomycetales</taxon>
        <taxon>Actinomycetaceae</taxon>
        <taxon>Schaalia</taxon>
    </lineage>
</organism>
<feature type="domain" description="Rhodanese" evidence="2">
    <location>
        <begin position="47"/>
        <end position="121"/>
    </location>
</feature>
<accession>A0A3P1SIF5</accession>
<dbReference type="SUPFAM" id="SSF52821">
    <property type="entry name" value="Rhodanese/Cell cycle control phosphatase"/>
    <property type="match status" value="1"/>
</dbReference>
<dbReference type="InterPro" id="IPR052367">
    <property type="entry name" value="Thiosulfate_ST/Rhodanese-like"/>
</dbReference>
<dbReference type="AlphaFoldDB" id="A0A3P1SIF5"/>
<gene>
    <name evidence="3" type="ORF">EII11_00720</name>
</gene>
<dbReference type="Proteomes" id="UP000280444">
    <property type="component" value="Unassembled WGS sequence"/>
</dbReference>
<evidence type="ECO:0000256" key="1">
    <source>
        <dbReference type="SAM" id="SignalP"/>
    </source>
</evidence>
<dbReference type="EMBL" id="RQZF01000001">
    <property type="protein sequence ID" value="RRC96545.1"/>
    <property type="molecule type" value="Genomic_DNA"/>
</dbReference>
<keyword evidence="1" id="KW-0732">Signal</keyword>
<evidence type="ECO:0000259" key="2">
    <source>
        <dbReference type="PROSITE" id="PS50206"/>
    </source>
</evidence>
<dbReference type="InterPro" id="IPR036873">
    <property type="entry name" value="Rhodanese-like_dom_sf"/>
</dbReference>
<dbReference type="OrthoDB" id="9800872at2"/>
<evidence type="ECO:0000313" key="4">
    <source>
        <dbReference type="Proteomes" id="UP000280444"/>
    </source>
</evidence>
<protein>
    <submittedName>
        <fullName evidence="3">Rhodanese-like domain-containing protein</fullName>
    </submittedName>
</protein>
<dbReference type="Pfam" id="PF00581">
    <property type="entry name" value="Rhodanese"/>
    <property type="match status" value="1"/>
</dbReference>
<keyword evidence="4" id="KW-1185">Reference proteome</keyword>
<dbReference type="PANTHER" id="PTHR45431">
    <property type="entry name" value="RHODANESE-LIKE DOMAIN-CONTAINING PROTEIN 15, CHLOROPLASTIC"/>
    <property type="match status" value="1"/>
</dbReference>
<proteinExistence type="predicted"/>
<dbReference type="SMART" id="SM00450">
    <property type="entry name" value="RHOD"/>
    <property type="match status" value="1"/>
</dbReference>
<comment type="caution">
    <text evidence="3">The sequence shown here is derived from an EMBL/GenBank/DDBJ whole genome shotgun (WGS) entry which is preliminary data.</text>
</comment>
<dbReference type="PANTHER" id="PTHR45431:SF3">
    <property type="entry name" value="RHODANESE-LIKE DOMAIN-CONTAINING PROTEIN 15, CHLOROPLASTIC"/>
    <property type="match status" value="1"/>
</dbReference>
<dbReference type="PROSITE" id="PS50206">
    <property type="entry name" value="RHODANESE_3"/>
    <property type="match status" value="1"/>
</dbReference>
<reference evidence="3 4" key="1">
    <citation type="submission" date="2018-11" db="EMBL/GenBank/DDBJ databases">
        <title>Genomes From Bacteria Associated with the Canine Oral Cavity: a Test Case for Automated Genome-Based Taxonomic Assignment.</title>
        <authorList>
            <person name="Coil D.A."/>
            <person name="Jospin G."/>
            <person name="Darling A.E."/>
            <person name="Wallis C."/>
            <person name="Davis I.J."/>
            <person name="Harris S."/>
            <person name="Eisen J.A."/>
            <person name="Holcombe L.J."/>
            <person name="O'Flynn C."/>
        </authorList>
    </citation>
    <scope>NUCLEOTIDE SEQUENCE [LARGE SCALE GENOMIC DNA]</scope>
    <source>
        <strain evidence="3 4">OH770</strain>
    </source>
</reference>
<feature type="chain" id="PRO_5039071387" evidence="1">
    <location>
        <begin position="24"/>
        <end position="137"/>
    </location>
</feature>